<dbReference type="Proteomes" id="UP000316621">
    <property type="component" value="Chromosome 7"/>
</dbReference>
<keyword evidence="6" id="KW-0175">Coiled coil</keyword>
<evidence type="ECO:0000259" key="7">
    <source>
        <dbReference type="Pfam" id="PF07200"/>
    </source>
</evidence>
<name>A0A4Y7KE15_PAPSO</name>
<dbReference type="STRING" id="3469.A0A4Y7KE15"/>
<gene>
    <name evidence="8" type="ORF">C5167_033732</name>
</gene>
<dbReference type="GO" id="GO:0043162">
    <property type="term" value="P:ubiquitin-dependent protein catabolic process via the multivesicular body sorting pathway"/>
    <property type="evidence" value="ECO:0007669"/>
    <property type="project" value="TreeGrafter"/>
</dbReference>
<dbReference type="OrthoDB" id="10260857at2759"/>
<dbReference type="GO" id="GO:0000813">
    <property type="term" value="C:ESCRT I complex"/>
    <property type="evidence" value="ECO:0007669"/>
    <property type="project" value="TreeGrafter"/>
</dbReference>
<dbReference type="EMBL" id="CM010721">
    <property type="protein sequence ID" value="RZC70592.1"/>
    <property type="molecule type" value="Genomic_DNA"/>
</dbReference>
<dbReference type="AlphaFoldDB" id="A0A4Y7KE15"/>
<feature type="coiled-coil region" evidence="6">
    <location>
        <begin position="136"/>
        <end position="190"/>
    </location>
</feature>
<evidence type="ECO:0000313" key="8">
    <source>
        <dbReference type="EMBL" id="RZC70592.1"/>
    </source>
</evidence>
<organism evidence="8 9">
    <name type="scientific">Papaver somniferum</name>
    <name type="common">Opium poppy</name>
    <dbReference type="NCBI Taxonomy" id="3469"/>
    <lineage>
        <taxon>Eukaryota</taxon>
        <taxon>Viridiplantae</taxon>
        <taxon>Streptophyta</taxon>
        <taxon>Embryophyta</taxon>
        <taxon>Tracheophyta</taxon>
        <taxon>Spermatophyta</taxon>
        <taxon>Magnoliopsida</taxon>
        <taxon>Ranunculales</taxon>
        <taxon>Papaveraceae</taxon>
        <taxon>Papaveroideae</taxon>
        <taxon>Papaver</taxon>
    </lineage>
</organism>
<protein>
    <recommendedName>
        <fullName evidence="7">VPS37 C-terminal domain-containing protein</fullName>
    </recommendedName>
</protein>
<accession>A0A4Y7KE15</accession>
<evidence type="ECO:0000256" key="5">
    <source>
        <dbReference type="ARBA" id="ARBA00022927"/>
    </source>
</evidence>
<keyword evidence="9" id="KW-1185">Reference proteome</keyword>
<reference evidence="8 9" key="1">
    <citation type="journal article" date="2018" name="Science">
        <title>The opium poppy genome and morphinan production.</title>
        <authorList>
            <person name="Guo L."/>
            <person name="Winzer T."/>
            <person name="Yang X."/>
            <person name="Li Y."/>
            <person name="Ning Z."/>
            <person name="He Z."/>
            <person name="Teodor R."/>
            <person name="Lu Y."/>
            <person name="Bowser T.A."/>
            <person name="Graham I.A."/>
            <person name="Ye K."/>
        </authorList>
    </citation>
    <scope>NUCLEOTIDE SEQUENCE [LARGE SCALE GENOMIC DNA]</scope>
    <source>
        <strain evidence="9">cv. HN1</strain>
        <tissue evidence="8">Leaves</tissue>
    </source>
</reference>
<proteinExistence type="inferred from homology"/>
<dbReference type="InterPro" id="IPR009851">
    <property type="entry name" value="Mod_r"/>
</dbReference>
<comment type="similarity">
    <text evidence="2">Belongs to the VPS37 family.</text>
</comment>
<keyword evidence="4" id="KW-0967">Endosome</keyword>
<dbReference type="Gramene" id="RZC70592">
    <property type="protein sequence ID" value="RZC70592"/>
    <property type="gene ID" value="C5167_033732"/>
</dbReference>
<dbReference type="OMA" id="ECEAMDE"/>
<dbReference type="GO" id="GO:0006623">
    <property type="term" value="P:protein targeting to vacuole"/>
    <property type="evidence" value="ECO:0007669"/>
    <property type="project" value="TreeGrafter"/>
</dbReference>
<evidence type="ECO:0000256" key="2">
    <source>
        <dbReference type="ARBA" id="ARBA00007617"/>
    </source>
</evidence>
<keyword evidence="5" id="KW-0653">Protein transport</keyword>
<dbReference type="GO" id="GO:0006612">
    <property type="term" value="P:protein targeting to membrane"/>
    <property type="evidence" value="ECO:0007669"/>
    <property type="project" value="TreeGrafter"/>
</dbReference>
<dbReference type="Pfam" id="PF07200">
    <property type="entry name" value="Mod_r"/>
    <property type="match status" value="1"/>
</dbReference>
<evidence type="ECO:0000313" key="9">
    <source>
        <dbReference type="Proteomes" id="UP000316621"/>
    </source>
</evidence>
<sequence length="221" mass="25365">MFKYLWGTGGSQEEQIRPPMDLYYRPSTSANSNNHLNLQQLSDSLMSLPSSQCSPADSVSIKELLNKKSVDEIEKLQSDKNAYDQFLLSLEEVKIQNNVYDELQKETLQIARGNLEKEPRILELKDQCEIIRTKDLAAALEKLNRLESQKEESIRGFSPSVLLQELQEAMDKAEDETENLQRRLTSKETEPAMFVQECKKLRMTYQRRALIHLAAQTSIPG</sequence>
<evidence type="ECO:0000256" key="6">
    <source>
        <dbReference type="SAM" id="Coils"/>
    </source>
</evidence>
<keyword evidence="3" id="KW-0813">Transport</keyword>
<evidence type="ECO:0000256" key="1">
    <source>
        <dbReference type="ARBA" id="ARBA00004177"/>
    </source>
</evidence>
<evidence type="ECO:0000256" key="4">
    <source>
        <dbReference type="ARBA" id="ARBA00022753"/>
    </source>
</evidence>
<dbReference type="PANTHER" id="PTHR13678">
    <property type="entry name" value="VACUOLAR PROTEIN SORTING-ASSOCIATED PROTEIN 37"/>
    <property type="match status" value="1"/>
</dbReference>
<comment type="subcellular location">
    <subcellularLocation>
        <location evidence="1">Endosome</location>
    </subcellularLocation>
</comment>
<evidence type="ECO:0000256" key="3">
    <source>
        <dbReference type="ARBA" id="ARBA00022448"/>
    </source>
</evidence>
<dbReference type="PANTHER" id="PTHR13678:SF2">
    <property type="entry name" value="VACUOLAR PROTEIN SORTING-ASSOCIATED PROTEIN 37A"/>
    <property type="match status" value="1"/>
</dbReference>
<feature type="domain" description="VPS37 C-terminal" evidence="7">
    <location>
        <begin position="67"/>
        <end position="210"/>
    </location>
</feature>